<accession>A0A9P1DBE3</accession>
<reference evidence="1" key="1">
    <citation type="submission" date="2022-10" db="EMBL/GenBank/DDBJ databases">
        <authorList>
            <person name="Chen Y."/>
            <person name="Dougan E. K."/>
            <person name="Chan C."/>
            <person name="Rhodes N."/>
            <person name="Thang M."/>
        </authorList>
    </citation>
    <scope>NUCLEOTIDE SEQUENCE</scope>
</reference>
<evidence type="ECO:0000313" key="3">
    <source>
        <dbReference type="Proteomes" id="UP001152797"/>
    </source>
</evidence>
<proteinExistence type="predicted"/>
<organism evidence="1">
    <name type="scientific">Cladocopium goreaui</name>
    <dbReference type="NCBI Taxonomy" id="2562237"/>
    <lineage>
        <taxon>Eukaryota</taxon>
        <taxon>Sar</taxon>
        <taxon>Alveolata</taxon>
        <taxon>Dinophyceae</taxon>
        <taxon>Suessiales</taxon>
        <taxon>Symbiodiniaceae</taxon>
        <taxon>Cladocopium</taxon>
    </lineage>
</organism>
<evidence type="ECO:0000313" key="2">
    <source>
        <dbReference type="EMBL" id="CAL1159318.1"/>
    </source>
</evidence>
<dbReference type="EMBL" id="CAMXCT030003730">
    <property type="protein sequence ID" value="CAL4793255.1"/>
    <property type="molecule type" value="Genomic_DNA"/>
</dbReference>
<dbReference type="EMBL" id="CAMXCT010003730">
    <property type="protein sequence ID" value="CAI4005943.1"/>
    <property type="molecule type" value="Genomic_DNA"/>
</dbReference>
<reference evidence="2" key="2">
    <citation type="submission" date="2024-04" db="EMBL/GenBank/DDBJ databases">
        <authorList>
            <person name="Chen Y."/>
            <person name="Shah S."/>
            <person name="Dougan E. K."/>
            <person name="Thang M."/>
            <person name="Chan C."/>
        </authorList>
    </citation>
    <scope>NUCLEOTIDE SEQUENCE [LARGE SCALE GENOMIC DNA]</scope>
</reference>
<comment type="caution">
    <text evidence="1">The sequence shown here is derived from an EMBL/GenBank/DDBJ whole genome shotgun (WGS) entry which is preliminary data.</text>
</comment>
<gene>
    <name evidence="1" type="ORF">C1SCF055_LOCUS31628</name>
</gene>
<dbReference type="Proteomes" id="UP001152797">
    <property type="component" value="Unassembled WGS sequence"/>
</dbReference>
<dbReference type="EMBL" id="CAMXCT020003730">
    <property type="protein sequence ID" value="CAL1159318.1"/>
    <property type="molecule type" value="Genomic_DNA"/>
</dbReference>
<dbReference type="AlphaFoldDB" id="A0A9P1DBE3"/>
<keyword evidence="3" id="KW-1185">Reference proteome</keyword>
<name>A0A9P1DBE3_9DINO</name>
<evidence type="ECO:0000313" key="1">
    <source>
        <dbReference type="EMBL" id="CAI4005943.1"/>
    </source>
</evidence>
<protein>
    <submittedName>
        <fullName evidence="1">Uncharacterized protein</fullName>
    </submittedName>
</protein>
<sequence>MRWLRNWTVELVIGPGCTCNQKKLTAHQIRFLLRKASTQSGFQQQLNALLPGYWDAHACQFWGCEFRS</sequence>